<accession>A0A7W8FW24</accession>
<dbReference type="SUPFAM" id="SSF52091">
    <property type="entry name" value="SpoIIaa-like"/>
    <property type="match status" value="1"/>
</dbReference>
<evidence type="ECO:0000313" key="3">
    <source>
        <dbReference type="Proteomes" id="UP000525923"/>
    </source>
</evidence>
<proteinExistence type="predicted"/>
<dbReference type="Pfam" id="PF01740">
    <property type="entry name" value="STAS"/>
    <property type="match status" value="1"/>
</dbReference>
<dbReference type="PANTHER" id="PTHR33745:SF8">
    <property type="entry name" value="BLUE-LIGHT PHOTORECEPTOR"/>
    <property type="match status" value="1"/>
</dbReference>
<keyword evidence="3" id="KW-1185">Reference proteome</keyword>
<dbReference type="Gene3D" id="3.30.450.20">
    <property type="entry name" value="PAS domain"/>
    <property type="match status" value="1"/>
</dbReference>
<reference evidence="2 3" key="1">
    <citation type="submission" date="2020-08" db="EMBL/GenBank/DDBJ databases">
        <title>Genomic Encyclopedia of Type Strains, Phase IV (KMG-IV): sequencing the most valuable type-strain genomes for metagenomic binning, comparative biology and taxonomic classification.</title>
        <authorList>
            <person name="Goeker M."/>
        </authorList>
    </citation>
    <scope>NUCLEOTIDE SEQUENCE [LARGE SCALE GENOMIC DNA]</scope>
    <source>
        <strain evidence="2 3">DSM 15895</strain>
    </source>
</reference>
<dbReference type="EMBL" id="JACHHE010000009">
    <property type="protein sequence ID" value="MBB5181432.1"/>
    <property type="molecule type" value="Genomic_DNA"/>
</dbReference>
<feature type="domain" description="STAS" evidence="1">
    <location>
        <begin position="124"/>
        <end position="200"/>
    </location>
</feature>
<evidence type="ECO:0000259" key="1">
    <source>
        <dbReference type="Pfam" id="PF01740"/>
    </source>
</evidence>
<sequence>MIADNTYTIRWMNTEAHRLLSGVAPLYGIEDCRDLIGMNMDDFHLQPSRQRKLMEGLTEGHRARINIRNAFVTDIVITPIKADDKIDGYIVMLMDVTTQAEELKRSEQLIKDLSIPILNIWEKTIALPLIGEFDRNRSDELLATVLMECSKKNIEYVLLDLSGITEFENEIRYQIQMMTDSLKLIGTQCILVGISPKLALSIVSLESGTPIFSTAHAGLKHIMEQQALRL</sequence>
<comment type="caution">
    <text evidence="2">The sequence shown here is derived from an EMBL/GenBank/DDBJ whole genome shotgun (WGS) entry which is preliminary data.</text>
</comment>
<dbReference type="InterPro" id="IPR002645">
    <property type="entry name" value="STAS_dom"/>
</dbReference>
<dbReference type="Proteomes" id="UP000525923">
    <property type="component" value="Unassembled WGS sequence"/>
</dbReference>
<dbReference type="InterPro" id="IPR036513">
    <property type="entry name" value="STAS_dom_sf"/>
</dbReference>
<evidence type="ECO:0000313" key="2">
    <source>
        <dbReference type="EMBL" id="MBB5181432.1"/>
    </source>
</evidence>
<dbReference type="CDD" id="cd07041">
    <property type="entry name" value="STAS_RsbR_RsbS_like"/>
    <property type="match status" value="1"/>
</dbReference>
<dbReference type="PANTHER" id="PTHR33745">
    <property type="entry name" value="RSBT ANTAGONIST PROTEIN RSBS-RELATED"/>
    <property type="match status" value="1"/>
</dbReference>
<dbReference type="AlphaFoldDB" id="A0A7W8FW24"/>
<gene>
    <name evidence="2" type="ORF">HNQ44_002897</name>
</gene>
<dbReference type="RefSeq" id="WP_241666182.1">
    <property type="nucleotide sequence ID" value="NZ_CP181055.1"/>
</dbReference>
<protein>
    <submittedName>
        <fullName evidence="2">Anti-anti-sigma regulatory factor</fullName>
    </submittedName>
</protein>
<dbReference type="Gene3D" id="3.30.750.24">
    <property type="entry name" value="STAS domain"/>
    <property type="match status" value="1"/>
</dbReference>
<organism evidence="2 3">
    <name type="scientific">Planococcus koreensis</name>
    <dbReference type="NCBI Taxonomy" id="112331"/>
    <lineage>
        <taxon>Bacteria</taxon>
        <taxon>Bacillati</taxon>
        <taxon>Bacillota</taxon>
        <taxon>Bacilli</taxon>
        <taxon>Bacillales</taxon>
        <taxon>Caryophanaceae</taxon>
        <taxon>Planococcus</taxon>
    </lineage>
</organism>
<name>A0A7W8FW24_9BACL</name>
<dbReference type="InterPro" id="IPR051932">
    <property type="entry name" value="Bact_StressResp_Reg"/>
</dbReference>